<dbReference type="GO" id="GO:0004864">
    <property type="term" value="F:protein phosphatase inhibitor activity"/>
    <property type="evidence" value="ECO:0007669"/>
    <property type="project" value="InterPro"/>
</dbReference>
<dbReference type="PANTHER" id="PTHR31213:SF55">
    <property type="entry name" value="STRESS-INDUCED PROTEIN SAM22"/>
    <property type="match status" value="1"/>
</dbReference>
<feature type="domain" description="Bet v I/Major latex protein" evidence="4">
    <location>
        <begin position="1"/>
        <end position="154"/>
    </location>
</feature>
<dbReference type="InterPro" id="IPR023393">
    <property type="entry name" value="START-like_dom_sf"/>
</dbReference>
<protein>
    <submittedName>
        <fullName evidence="5">MLP-like protein 423</fullName>
    </submittedName>
</protein>
<dbReference type="GO" id="GO:0038023">
    <property type="term" value="F:signaling receptor activity"/>
    <property type="evidence" value="ECO:0007669"/>
    <property type="project" value="InterPro"/>
</dbReference>
<dbReference type="Pfam" id="PF00407">
    <property type="entry name" value="Bet_v_1"/>
    <property type="match status" value="1"/>
</dbReference>
<dbReference type="GO" id="GO:0006952">
    <property type="term" value="P:defense response"/>
    <property type="evidence" value="ECO:0007669"/>
    <property type="project" value="UniProtKB-KW"/>
</dbReference>
<dbReference type="GO" id="GO:0005634">
    <property type="term" value="C:nucleus"/>
    <property type="evidence" value="ECO:0007669"/>
    <property type="project" value="TreeGrafter"/>
</dbReference>
<gene>
    <name evidence="5" type="ORF">HRI_004894900</name>
</gene>
<evidence type="ECO:0000256" key="2">
    <source>
        <dbReference type="ARBA" id="ARBA00022821"/>
    </source>
</evidence>
<dbReference type="GO" id="GO:0009738">
    <property type="term" value="P:abscisic acid-activated signaling pathway"/>
    <property type="evidence" value="ECO:0007669"/>
    <property type="project" value="InterPro"/>
</dbReference>
<dbReference type="AlphaFoldDB" id="A0A9W7JCX8"/>
<evidence type="ECO:0000256" key="1">
    <source>
        <dbReference type="ARBA" id="ARBA00009744"/>
    </source>
</evidence>
<evidence type="ECO:0000256" key="3">
    <source>
        <dbReference type="ARBA" id="ARBA00023265"/>
    </source>
</evidence>
<organism evidence="5 6">
    <name type="scientific">Hibiscus trionum</name>
    <name type="common">Flower of an hour</name>
    <dbReference type="NCBI Taxonomy" id="183268"/>
    <lineage>
        <taxon>Eukaryota</taxon>
        <taxon>Viridiplantae</taxon>
        <taxon>Streptophyta</taxon>
        <taxon>Embryophyta</taxon>
        <taxon>Tracheophyta</taxon>
        <taxon>Spermatophyta</taxon>
        <taxon>Magnoliopsida</taxon>
        <taxon>eudicotyledons</taxon>
        <taxon>Gunneridae</taxon>
        <taxon>Pentapetalae</taxon>
        <taxon>rosids</taxon>
        <taxon>malvids</taxon>
        <taxon>Malvales</taxon>
        <taxon>Malvaceae</taxon>
        <taxon>Malvoideae</taxon>
        <taxon>Hibiscus</taxon>
    </lineage>
</organism>
<dbReference type="OrthoDB" id="944284at2759"/>
<accession>A0A9W7JCX8</accession>
<dbReference type="CDD" id="cd07816">
    <property type="entry name" value="Bet_v1-like"/>
    <property type="match status" value="1"/>
</dbReference>
<proteinExistence type="inferred from homology"/>
<name>A0A9W7JCX8_HIBTR</name>
<dbReference type="GO" id="GO:0010427">
    <property type="term" value="F:abscisic acid binding"/>
    <property type="evidence" value="ECO:0007669"/>
    <property type="project" value="InterPro"/>
</dbReference>
<dbReference type="FunFam" id="3.30.530.20:FF:000007">
    <property type="entry name" value="Major pollen allergen Bet v 1-A"/>
    <property type="match status" value="1"/>
</dbReference>
<keyword evidence="6" id="KW-1185">Reference proteome</keyword>
<dbReference type="EMBL" id="BSYR01000063">
    <property type="protein sequence ID" value="GMJ12256.1"/>
    <property type="molecule type" value="Genomic_DNA"/>
</dbReference>
<dbReference type="InterPro" id="IPR050279">
    <property type="entry name" value="Plant_def-hormone_signal"/>
</dbReference>
<dbReference type="InterPro" id="IPR024949">
    <property type="entry name" value="Bet_v_I_allergen"/>
</dbReference>
<dbReference type="SUPFAM" id="SSF55961">
    <property type="entry name" value="Bet v1-like"/>
    <property type="match status" value="1"/>
</dbReference>
<sequence length="158" mass="17399">MGVFTHEMEVSAPIPSAKAFKAIVLDFDTLFPRVVPDSIKSVEVLEGDGGPGTIKKVTFAEGFGLDYVKHKVNELDKDNLFYSYSVIEGDILKNILEKITYDVKFVAGPDGGAICKRTTKFYSIGDVEIKEEAIKAGMERQARVFKAVEDYLVANPDA</sequence>
<evidence type="ECO:0000313" key="6">
    <source>
        <dbReference type="Proteomes" id="UP001165190"/>
    </source>
</evidence>
<dbReference type="InterPro" id="IPR000916">
    <property type="entry name" value="Bet_v_I/MLP"/>
</dbReference>
<evidence type="ECO:0000259" key="4">
    <source>
        <dbReference type="Pfam" id="PF00407"/>
    </source>
</evidence>
<keyword evidence="2" id="KW-0611">Plant defense</keyword>
<dbReference type="PANTHER" id="PTHR31213">
    <property type="entry name" value="OS08G0374000 PROTEIN-RELATED"/>
    <property type="match status" value="1"/>
</dbReference>
<evidence type="ECO:0000313" key="5">
    <source>
        <dbReference type="EMBL" id="GMJ12256.1"/>
    </source>
</evidence>
<dbReference type="PRINTS" id="PR00634">
    <property type="entry name" value="BETALLERGEN"/>
</dbReference>
<comment type="caution">
    <text evidence="5">The sequence shown here is derived from an EMBL/GenBank/DDBJ whole genome shotgun (WGS) entry which is preliminary data.</text>
</comment>
<dbReference type="Gene3D" id="3.30.530.20">
    <property type="match status" value="1"/>
</dbReference>
<reference evidence="5" key="1">
    <citation type="submission" date="2023-05" db="EMBL/GenBank/DDBJ databases">
        <title>Genome and transcriptome analyses reveal genes involved in the formation of fine ridges on petal epidermal cells in Hibiscus trionum.</title>
        <authorList>
            <person name="Koshimizu S."/>
            <person name="Masuda S."/>
            <person name="Ishii T."/>
            <person name="Shirasu K."/>
            <person name="Hoshino A."/>
            <person name="Arita M."/>
        </authorList>
    </citation>
    <scope>NUCLEOTIDE SEQUENCE</scope>
    <source>
        <strain evidence="5">Hamamatsu line</strain>
    </source>
</reference>
<keyword evidence="3" id="KW-0568">Pathogenesis-related protein</keyword>
<comment type="similarity">
    <text evidence="1">Belongs to the BetVI family.</text>
</comment>
<dbReference type="GO" id="GO:0005737">
    <property type="term" value="C:cytoplasm"/>
    <property type="evidence" value="ECO:0007669"/>
    <property type="project" value="TreeGrafter"/>
</dbReference>
<dbReference type="Proteomes" id="UP001165190">
    <property type="component" value="Unassembled WGS sequence"/>
</dbReference>